<gene>
    <name evidence="4" type="primary">gno_1</name>
    <name evidence="4" type="ORF">Pla52o_08090</name>
</gene>
<dbReference type="CDD" id="cd05233">
    <property type="entry name" value="SDR_c"/>
    <property type="match status" value="1"/>
</dbReference>
<dbReference type="InterPro" id="IPR057326">
    <property type="entry name" value="KR_dom"/>
</dbReference>
<dbReference type="PRINTS" id="PR00081">
    <property type="entry name" value="GDHRDH"/>
</dbReference>
<dbReference type="EMBL" id="SJPT01000001">
    <property type="protein sequence ID" value="TWU26953.1"/>
    <property type="molecule type" value="Genomic_DNA"/>
</dbReference>
<reference evidence="4 5" key="1">
    <citation type="submission" date="2019-02" db="EMBL/GenBank/DDBJ databases">
        <title>Deep-cultivation of Planctomycetes and their phenomic and genomic characterization uncovers novel biology.</title>
        <authorList>
            <person name="Wiegand S."/>
            <person name="Jogler M."/>
            <person name="Boedeker C."/>
            <person name="Pinto D."/>
            <person name="Vollmers J."/>
            <person name="Rivas-Marin E."/>
            <person name="Kohn T."/>
            <person name="Peeters S.H."/>
            <person name="Heuer A."/>
            <person name="Rast P."/>
            <person name="Oberbeckmann S."/>
            <person name="Bunk B."/>
            <person name="Jeske O."/>
            <person name="Meyerdierks A."/>
            <person name="Storesund J.E."/>
            <person name="Kallscheuer N."/>
            <person name="Luecker S."/>
            <person name="Lage O.M."/>
            <person name="Pohl T."/>
            <person name="Merkel B.J."/>
            <person name="Hornburger P."/>
            <person name="Mueller R.-W."/>
            <person name="Bruemmer F."/>
            <person name="Labrenz M."/>
            <person name="Spormann A.M."/>
            <person name="Op Den Camp H."/>
            <person name="Overmann J."/>
            <person name="Amann R."/>
            <person name="Jetten M.S.M."/>
            <person name="Mascher T."/>
            <person name="Medema M.H."/>
            <person name="Devos D.P."/>
            <person name="Kaster A.-K."/>
            <person name="Ovreas L."/>
            <person name="Rohde M."/>
            <person name="Galperin M.Y."/>
            <person name="Jogler C."/>
        </authorList>
    </citation>
    <scope>NUCLEOTIDE SEQUENCE [LARGE SCALE GENOMIC DNA]</scope>
    <source>
        <strain evidence="4 5">Pla52o</strain>
    </source>
</reference>
<dbReference type="PANTHER" id="PTHR43669">
    <property type="entry name" value="5-KETO-D-GLUCONATE 5-REDUCTASE"/>
    <property type="match status" value="1"/>
</dbReference>
<dbReference type="Proteomes" id="UP000316304">
    <property type="component" value="Unassembled WGS sequence"/>
</dbReference>
<organism evidence="4 5">
    <name type="scientific">Novipirellula galeiformis</name>
    <dbReference type="NCBI Taxonomy" id="2528004"/>
    <lineage>
        <taxon>Bacteria</taxon>
        <taxon>Pseudomonadati</taxon>
        <taxon>Planctomycetota</taxon>
        <taxon>Planctomycetia</taxon>
        <taxon>Pirellulales</taxon>
        <taxon>Pirellulaceae</taxon>
        <taxon>Novipirellula</taxon>
    </lineage>
</organism>
<dbReference type="InterPro" id="IPR002347">
    <property type="entry name" value="SDR_fam"/>
</dbReference>
<dbReference type="Pfam" id="PF13561">
    <property type="entry name" value="adh_short_C2"/>
    <property type="match status" value="1"/>
</dbReference>
<evidence type="ECO:0000256" key="1">
    <source>
        <dbReference type="ARBA" id="ARBA00006484"/>
    </source>
</evidence>
<feature type="domain" description="Ketoreductase" evidence="3">
    <location>
        <begin position="13"/>
        <end position="201"/>
    </location>
</feature>
<accession>A0A5C6CPN9</accession>
<dbReference type="PANTHER" id="PTHR43669:SF14">
    <property type="entry name" value="OXIDOREDUCTASE"/>
    <property type="match status" value="1"/>
</dbReference>
<dbReference type="OrthoDB" id="9803333at2"/>
<dbReference type="InterPro" id="IPR036291">
    <property type="entry name" value="NAD(P)-bd_dom_sf"/>
</dbReference>
<dbReference type="SMART" id="SM00822">
    <property type="entry name" value="PKS_KR"/>
    <property type="match status" value="1"/>
</dbReference>
<dbReference type="GO" id="GO:0008874">
    <property type="term" value="F:gluconate 5-dehydrogenase activity"/>
    <property type="evidence" value="ECO:0007669"/>
    <property type="project" value="UniProtKB-EC"/>
</dbReference>
<keyword evidence="2 4" id="KW-0560">Oxidoreductase</keyword>
<comment type="similarity">
    <text evidence="1">Belongs to the short-chain dehydrogenases/reductases (SDR) family.</text>
</comment>
<evidence type="ECO:0000256" key="2">
    <source>
        <dbReference type="ARBA" id="ARBA00023002"/>
    </source>
</evidence>
<proteinExistence type="inferred from homology"/>
<protein>
    <submittedName>
        <fullName evidence="4">Gluconate 5-dehydrogenase</fullName>
        <ecNumber evidence="4">1.1.1.69</ecNumber>
    </submittedName>
</protein>
<comment type="caution">
    <text evidence="4">The sequence shown here is derived from an EMBL/GenBank/DDBJ whole genome shotgun (WGS) entry which is preliminary data.</text>
</comment>
<dbReference type="Gene3D" id="3.40.50.720">
    <property type="entry name" value="NAD(P)-binding Rossmann-like Domain"/>
    <property type="match status" value="1"/>
</dbReference>
<dbReference type="FunFam" id="3.40.50.720:FF:000084">
    <property type="entry name" value="Short-chain dehydrogenase reductase"/>
    <property type="match status" value="1"/>
</dbReference>
<sequence>MKSIESPFRLTGRRALVTGGTQGVGAAMAKAIAAAGGDVLILGRDEDAPAKQTLNELRELGVQAELLTADLSLAPHEYLADLMSEIDRTMPGIDLLVNNAGTFIDTSFLEMTYERYRTTIDLNVTAGYFLTQAFARRWIEANVAGRVLFTGSINGMLAEPDHSAYDTSKGAVAAMVRSLCVALAPHRIRVNSVAPGLVRTPLTDIVNQDNRLESWMRLHTPNGQVPEAEACGGAAVFLLSDAAEHVQGQTLLVDGGMSVWQQPDVPKNW</sequence>
<dbReference type="RefSeq" id="WP_146593214.1">
    <property type="nucleotide sequence ID" value="NZ_SJPT01000001.1"/>
</dbReference>
<dbReference type="AlphaFoldDB" id="A0A5C6CPN9"/>
<evidence type="ECO:0000313" key="5">
    <source>
        <dbReference type="Proteomes" id="UP000316304"/>
    </source>
</evidence>
<name>A0A5C6CPN9_9BACT</name>
<evidence type="ECO:0000313" key="4">
    <source>
        <dbReference type="EMBL" id="TWU26953.1"/>
    </source>
</evidence>
<dbReference type="SUPFAM" id="SSF51735">
    <property type="entry name" value="NAD(P)-binding Rossmann-fold domains"/>
    <property type="match status" value="1"/>
</dbReference>
<dbReference type="PRINTS" id="PR00080">
    <property type="entry name" value="SDRFAMILY"/>
</dbReference>
<keyword evidence="5" id="KW-1185">Reference proteome</keyword>
<evidence type="ECO:0000259" key="3">
    <source>
        <dbReference type="SMART" id="SM00822"/>
    </source>
</evidence>
<dbReference type="EC" id="1.1.1.69" evidence="4"/>